<dbReference type="Proteomes" id="UP000185663">
    <property type="component" value="Chromosome I"/>
</dbReference>
<gene>
    <name evidence="1" type="ORF">SAMN04489860_1585</name>
</gene>
<dbReference type="Gene3D" id="3.40.720.10">
    <property type="entry name" value="Alkaline Phosphatase, subunit A"/>
    <property type="match status" value="1"/>
</dbReference>
<reference evidence="2" key="1">
    <citation type="submission" date="2016-10" db="EMBL/GenBank/DDBJ databases">
        <authorList>
            <person name="Varghese N."/>
            <person name="Submissions S."/>
        </authorList>
    </citation>
    <scope>NUCLEOTIDE SEQUENCE [LARGE SCALE GENOMIC DNA]</scope>
    <source>
        <strain evidence="2">DSM 22126</strain>
    </source>
</reference>
<dbReference type="Pfam" id="PF01663">
    <property type="entry name" value="Phosphodiest"/>
    <property type="match status" value="1"/>
</dbReference>
<dbReference type="GO" id="GO:0016787">
    <property type="term" value="F:hydrolase activity"/>
    <property type="evidence" value="ECO:0007669"/>
    <property type="project" value="UniProtKB-ARBA"/>
</dbReference>
<dbReference type="PANTHER" id="PTHR10151">
    <property type="entry name" value="ECTONUCLEOTIDE PYROPHOSPHATASE/PHOSPHODIESTERASE"/>
    <property type="match status" value="1"/>
</dbReference>
<dbReference type="SUPFAM" id="SSF53649">
    <property type="entry name" value="Alkaline phosphatase-like"/>
    <property type="match status" value="1"/>
</dbReference>
<evidence type="ECO:0000313" key="1">
    <source>
        <dbReference type="EMBL" id="SDS45404.1"/>
    </source>
</evidence>
<sequence>MSISLPDAMVAPRYDHLSLAAVLPAAAGALGLDVTTSTGISSVQAARALGLEPAQRVCVVLVDGLGLHNLRERSGHAPVMRGLLDGGLALTSSFPSTTAAAMGTFGTGTAPGRTGMLGYTQRDATTGTLANMVSWAGASAPESVQREATVFERLAAASTPVTSVGPRRFEGSGMTRAALRGGRYVRAESLAERVEAVVDVLRRPGLAYLYWGDVDKAGHHHGADSWQWGDELEAFDRELSDLLRRVPRGTTVLLTADHGMVDVDRALRWDVAQDPALAAQVDMVAGEPRATHLYTDDPAAVVERWSDVLGDAALVITRDDAVSAGLVGPLADHVRSAMGDVLVAMRGRATVVDSSSQTPASMELIGVHGSLTEVEMVVPLLREVR</sequence>
<dbReference type="InterPro" id="IPR002591">
    <property type="entry name" value="Phosphodiest/P_Trfase"/>
</dbReference>
<dbReference type="PANTHER" id="PTHR10151:SF120">
    <property type="entry name" value="BIS(5'-ADENOSYL)-TRIPHOSPHATASE"/>
    <property type="match status" value="1"/>
</dbReference>
<name>A0A1H1SBP2_9CELL</name>
<dbReference type="AlphaFoldDB" id="A0A1H1SBP2"/>
<protein>
    <submittedName>
        <fullName evidence="1">Type I phosphodiesterase / nucleotide pyrophosphatase</fullName>
    </submittedName>
</protein>
<dbReference type="eggNOG" id="COG1524">
    <property type="taxonomic scope" value="Bacteria"/>
</dbReference>
<keyword evidence="2" id="KW-1185">Reference proteome</keyword>
<accession>A0A1H1SBP2</accession>
<dbReference type="STRING" id="545619.SAMN04489860_1585"/>
<dbReference type="EMBL" id="LT629776">
    <property type="protein sequence ID" value="SDS45404.1"/>
    <property type="molecule type" value="Genomic_DNA"/>
</dbReference>
<evidence type="ECO:0000313" key="2">
    <source>
        <dbReference type="Proteomes" id="UP000185663"/>
    </source>
</evidence>
<organism evidence="1 2">
    <name type="scientific">Paraoerskovia marina</name>
    <dbReference type="NCBI Taxonomy" id="545619"/>
    <lineage>
        <taxon>Bacteria</taxon>
        <taxon>Bacillati</taxon>
        <taxon>Actinomycetota</taxon>
        <taxon>Actinomycetes</taxon>
        <taxon>Micrococcales</taxon>
        <taxon>Cellulomonadaceae</taxon>
        <taxon>Paraoerskovia</taxon>
    </lineage>
</organism>
<dbReference type="RefSeq" id="WP_231959148.1">
    <property type="nucleotide sequence ID" value="NZ_LT629776.1"/>
</dbReference>
<dbReference type="InterPro" id="IPR017850">
    <property type="entry name" value="Alkaline_phosphatase_core_sf"/>
</dbReference>
<proteinExistence type="predicted"/>